<protein>
    <submittedName>
        <fullName evidence="2">Uncharacterized protein</fullName>
    </submittedName>
</protein>
<keyword evidence="3" id="KW-1185">Reference proteome</keyword>
<dbReference type="Proteomes" id="UP001140510">
    <property type="component" value="Unassembled WGS sequence"/>
</dbReference>
<reference evidence="2" key="1">
    <citation type="submission" date="2022-10" db="EMBL/GenBank/DDBJ databases">
        <title>Tapping the CABI collections for fungal endophytes: first genome assemblies for Collariella, Neodidymelliopsis, Ascochyta clinopodiicola, Didymella pomorum, Didymosphaeria variabile, Neocosmospora piperis and Neocucurbitaria cava.</title>
        <authorList>
            <person name="Hill R."/>
        </authorList>
    </citation>
    <scope>NUCLEOTIDE SEQUENCE</scope>
    <source>
        <strain evidence="2">IMI 355091</strain>
    </source>
</reference>
<dbReference type="EMBL" id="JAPEVA010000006">
    <property type="protein sequence ID" value="KAJ4411136.1"/>
    <property type="molecule type" value="Genomic_DNA"/>
</dbReference>
<evidence type="ECO:0000256" key="1">
    <source>
        <dbReference type="SAM" id="MobiDB-lite"/>
    </source>
</evidence>
<evidence type="ECO:0000313" key="3">
    <source>
        <dbReference type="Proteomes" id="UP001140510"/>
    </source>
</evidence>
<gene>
    <name evidence="2" type="ORF">N0V91_001509</name>
</gene>
<proteinExistence type="predicted"/>
<comment type="caution">
    <text evidence="2">The sequence shown here is derived from an EMBL/GenBank/DDBJ whole genome shotgun (WGS) entry which is preliminary data.</text>
</comment>
<feature type="region of interest" description="Disordered" evidence="1">
    <location>
        <begin position="103"/>
        <end position="158"/>
    </location>
</feature>
<name>A0A9W8ZMB6_9PLEO</name>
<dbReference type="OrthoDB" id="3792011at2759"/>
<dbReference type="AlphaFoldDB" id="A0A9W8ZMB6"/>
<organism evidence="2 3">
    <name type="scientific">Didymella pomorum</name>
    <dbReference type="NCBI Taxonomy" id="749634"/>
    <lineage>
        <taxon>Eukaryota</taxon>
        <taxon>Fungi</taxon>
        <taxon>Dikarya</taxon>
        <taxon>Ascomycota</taxon>
        <taxon>Pezizomycotina</taxon>
        <taxon>Dothideomycetes</taxon>
        <taxon>Pleosporomycetidae</taxon>
        <taxon>Pleosporales</taxon>
        <taxon>Pleosporineae</taxon>
        <taxon>Didymellaceae</taxon>
        <taxon>Didymella</taxon>
    </lineage>
</organism>
<sequence>MEQNQSVESTIHLNHISRTSQEVPVKLRRTVVEMDINKPLPPLPPLDVTPMQRLRSEKGYKLNLHKPLPRTPLYCSSISKKRVREPVEDSPVDALWESIQTQTVGPARSAKQPVSSTQIDAKSPQWVEQASERTRLEDSPNISKFPIPPSGKPKPSKVSKAHDALKAKISHPIPITQTLNNRFPELAPYTAEAAEGKPKTPSSPTWSSPTWLDKLAHPTLPAIPAMPAIPTFYKPKKRPASDESFACQGLGGGDVYREMVIGAGALSAGEKSTETIEETAMPKPLFFRRPKVSDAGAEQGMNGRWV</sequence>
<evidence type="ECO:0000313" key="2">
    <source>
        <dbReference type="EMBL" id="KAJ4411136.1"/>
    </source>
</evidence>
<accession>A0A9W8ZMB6</accession>